<protein>
    <submittedName>
        <fullName evidence="1">Uncharacterized protein</fullName>
    </submittedName>
</protein>
<dbReference type="EMBL" id="CADCXW020000012">
    <property type="protein sequence ID" value="CAD1546258.1"/>
    <property type="molecule type" value="Genomic_DNA"/>
</dbReference>
<name>A0A6V7J7G5_9HYME</name>
<dbReference type="AlphaFoldDB" id="A0A6V7J7G5"/>
<reference evidence="1" key="1">
    <citation type="submission" date="2020-07" db="EMBL/GenBank/DDBJ databases">
        <authorList>
            <person name="Ferguson B K."/>
        </authorList>
    </citation>
    <scope>NUCLEOTIDE SEQUENCE</scope>
    <source>
        <strain evidence="1">L06</strain>
    </source>
</reference>
<gene>
    <name evidence="1" type="ORF">BBRV_LOCUS41175</name>
</gene>
<proteinExistence type="predicted"/>
<organism evidence="1">
    <name type="scientific">Bracon brevicornis</name>
    <dbReference type="NCBI Taxonomy" id="1563983"/>
    <lineage>
        <taxon>Eukaryota</taxon>
        <taxon>Metazoa</taxon>
        <taxon>Ecdysozoa</taxon>
        <taxon>Arthropoda</taxon>
        <taxon>Hexapoda</taxon>
        <taxon>Insecta</taxon>
        <taxon>Pterygota</taxon>
        <taxon>Neoptera</taxon>
        <taxon>Endopterygota</taxon>
        <taxon>Hymenoptera</taxon>
        <taxon>Apocrita</taxon>
        <taxon>Ichneumonoidea</taxon>
        <taxon>Braconidae</taxon>
        <taxon>Braconinae</taxon>
        <taxon>Bracon</taxon>
    </lineage>
</organism>
<sequence length="71" mass="7767">MIHADETNPVPKGFVVANDVDNNIDERLSSLKILITNHDFSVMPNFKVTNPGVLLNSTEFLPTFRAAATAP</sequence>
<accession>A0A6V7J7G5</accession>
<evidence type="ECO:0000313" key="1">
    <source>
        <dbReference type="EMBL" id="CAD1546258.1"/>
    </source>
</evidence>